<dbReference type="InterPro" id="IPR006047">
    <property type="entry name" value="GH13_cat_dom"/>
</dbReference>
<dbReference type="GO" id="GO:0009313">
    <property type="term" value="P:oligosaccharide catabolic process"/>
    <property type="evidence" value="ECO:0007669"/>
    <property type="project" value="TreeGrafter"/>
</dbReference>
<dbReference type="SUPFAM" id="SSF51445">
    <property type="entry name" value="(Trans)glycosidases"/>
    <property type="match status" value="1"/>
</dbReference>
<keyword evidence="4" id="KW-1133">Transmembrane helix</keyword>
<organism evidence="6 7">
    <name type="scientific">Fervidobacterium gondwanense DSM 13020</name>
    <dbReference type="NCBI Taxonomy" id="1121883"/>
    <lineage>
        <taxon>Bacteria</taxon>
        <taxon>Thermotogati</taxon>
        <taxon>Thermotogota</taxon>
        <taxon>Thermotogae</taxon>
        <taxon>Thermotogales</taxon>
        <taxon>Fervidobacteriaceae</taxon>
        <taxon>Fervidobacterium</taxon>
    </lineage>
</organism>
<sequence>MRVNKKFLYLIVTLSIILILTHSCALLQLKKKTEIPEPSSNTMYSLLIRSFYDSDGDGIGDFRGVAQKVEYFKELGIDTIWFLPFNKAKSYHGYDVEDYYDVEPDYGTFEEFKEMLKILNENGIRVVMDLVVNHTANTHPWFKDAVENTTSSPYWNYYIMTLEDKSGHAHWHWKMNSKGQKVWYFGLFDLSMPDLNFSNLAVMEEVKKIIDFWYLVGVDGFRLDAPKHYMGWDWDDGITQSAQVARQIESYIRTKYGNDVILVGEVFDGNPSVLSQFAPLPVFNFTFMYNIRSNYEGQDNLLQNAISWVNSNTYYLASYHFPFIDNHDLDRWISVLIDQKYSGNVTNGTKQYLLTNAVLLSLKGIPTIYYGCEIGLRGWKWRTDPWDMPVREPMQWYTAQSGTGQTYWTKSVYQAKNITFGNANVDGAMYDEPNDGVSVQEQENGYTILNFFREFINLRKTYPALSKGTITVERDWKNLIAIKRTYGSQEILVLINLDPQWSNTFTVPAGYKWVWYAFFNDTNFEFGPKNEAPLGQNTNWTVNPRQIYVFVKN</sequence>
<reference evidence="7" key="1">
    <citation type="submission" date="2016-12" db="EMBL/GenBank/DDBJ databases">
        <authorList>
            <person name="Varghese N."/>
            <person name="Submissions S."/>
        </authorList>
    </citation>
    <scope>NUCLEOTIDE SEQUENCE [LARGE SCALE GENOMIC DNA]</scope>
    <source>
        <strain evidence="7">DSM 13020</strain>
    </source>
</reference>
<keyword evidence="7" id="KW-1185">Reference proteome</keyword>
<dbReference type="STRING" id="1121883.SAMN02745226_01741"/>
<keyword evidence="4" id="KW-0472">Membrane</keyword>
<keyword evidence="3" id="KW-0119">Carbohydrate metabolism</keyword>
<evidence type="ECO:0000259" key="5">
    <source>
        <dbReference type="SMART" id="SM00642"/>
    </source>
</evidence>
<evidence type="ECO:0000313" key="7">
    <source>
        <dbReference type="Proteomes" id="UP000184207"/>
    </source>
</evidence>
<dbReference type="PRINTS" id="PR00110">
    <property type="entry name" value="ALPHAAMYLASE"/>
</dbReference>
<dbReference type="Pfam" id="PF00128">
    <property type="entry name" value="Alpha-amylase"/>
    <property type="match status" value="1"/>
</dbReference>
<protein>
    <recommendedName>
        <fullName evidence="3">Alpha-amylase</fullName>
        <ecNumber evidence="3">3.2.1.1</ecNumber>
    </recommendedName>
</protein>
<dbReference type="PANTHER" id="PTHR10357:SF179">
    <property type="entry name" value="NEUTRAL AND BASIC AMINO ACID TRANSPORT PROTEIN RBAT"/>
    <property type="match status" value="1"/>
</dbReference>
<evidence type="ECO:0000313" key="6">
    <source>
        <dbReference type="EMBL" id="SHN67240.1"/>
    </source>
</evidence>
<comment type="similarity">
    <text evidence="1 2">Belongs to the glycosyl hydrolase 13 family.</text>
</comment>
<dbReference type="EMBL" id="FRDJ01000011">
    <property type="protein sequence ID" value="SHN67240.1"/>
    <property type="molecule type" value="Genomic_DNA"/>
</dbReference>
<dbReference type="InterPro" id="IPR006046">
    <property type="entry name" value="Alpha_amylase"/>
</dbReference>
<keyword evidence="3" id="KW-0378">Hydrolase</keyword>
<gene>
    <name evidence="6" type="ORF">SAMN02745226_01741</name>
</gene>
<keyword evidence="4" id="KW-0812">Transmembrane</keyword>
<dbReference type="PANTHER" id="PTHR10357">
    <property type="entry name" value="ALPHA-AMYLASE FAMILY MEMBER"/>
    <property type="match status" value="1"/>
</dbReference>
<keyword evidence="3" id="KW-0326">Glycosidase</keyword>
<dbReference type="Proteomes" id="UP000184207">
    <property type="component" value="Unassembled WGS sequence"/>
</dbReference>
<feature type="transmembrane region" description="Helical" evidence="4">
    <location>
        <begin position="7"/>
        <end position="29"/>
    </location>
</feature>
<accession>A0A1M7T936</accession>
<comment type="catalytic activity">
    <reaction evidence="3">
        <text>Endohydrolysis of (1-&gt;4)-alpha-D-glucosidic linkages in polysaccharides containing three or more (1-&gt;4)-alpha-linked D-glucose units.</text>
        <dbReference type="EC" id="3.2.1.1"/>
    </reaction>
</comment>
<dbReference type="EC" id="3.2.1.1" evidence="3"/>
<evidence type="ECO:0000256" key="4">
    <source>
        <dbReference type="SAM" id="Phobius"/>
    </source>
</evidence>
<proteinExistence type="inferred from homology"/>
<dbReference type="SMART" id="SM00642">
    <property type="entry name" value="Aamy"/>
    <property type="match status" value="1"/>
</dbReference>
<dbReference type="GO" id="GO:0004556">
    <property type="term" value="F:alpha-amylase activity"/>
    <property type="evidence" value="ECO:0007669"/>
    <property type="project" value="UniProtKB-UniRule"/>
</dbReference>
<dbReference type="AlphaFoldDB" id="A0A1M7T936"/>
<dbReference type="InterPro" id="IPR045857">
    <property type="entry name" value="O16G_dom_2"/>
</dbReference>
<dbReference type="Gene3D" id="3.90.400.10">
    <property type="entry name" value="Oligo-1,6-glucosidase, Domain 2"/>
    <property type="match status" value="1"/>
</dbReference>
<dbReference type="GO" id="GO:0043169">
    <property type="term" value="F:cation binding"/>
    <property type="evidence" value="ECO:0007669"/>
    <property type="project" value="InterPro"/>
</dbReference>
<name>A0A1M7T936_FERGO</name>
<evidence type="ECO:0000256" key="1">
    <source>
        <dbReference type="ARBA" id="ARBA00008061"/>
    </source>
</evidence>
<dbReference type="Gene3D" id="3.20.20.80">
    <property type="entry name" value="Glycosidases"/>
    <property type="match status" value="1"/>
</dbReference>
<feature type="domain" description="Glycosyl hydrolase family 13 catalytic" evidence="5">
    <location>
        <begin position="45"/>
        <end position="416"/>
    </location>
</feature>
<dbReference type="InterPro" id="IPR017853">
    <property type="entry name" value="GH"/>
</dbReference>
<evidence type="ECO:0000256" key="2">
    <source>
        <dbReference type="RuleBase" id="RU003615"/>
    </source>
</evidence>
<evidence type="ECO:0000256" key="3">
    <source>
        <dbReference type="RuleBase" id="RU361134"/>
    </source>
</evidence>